<reference evidence="8 9" key="1">
    <citation type="journal article" date="2011" name="J. Bacteriol.">
        <title>Genome sequence of the Mycobacterium colombiense type strain, CECT 3035.</title>
        <authorList>
            <person name="Gonzalez-Perez M."/>
            <person name="Murcia M.I."/>
            <person name="Landsman D."/>
            <person name="Jordan I.K."/>
            <person name="Marino-Ramirez L."/>
        </authorList>
    </citation>
    <scope>NUCLEOTIDE SEQUENCE [LARGE SCALE GENOMIC DNA]</scope>
    <source>
        <strain evidence="8 9">CECT 3035</strain>
    </source>
</reference>
<dbReference type="PANTHER" id="PTHR43779">
    <property type="entry name" value="DIOXYGENASE RV0097-RELATED"/>
    <property type="match status" value="1"/>
</dbReference>
<dbReference type="OrthoDB" id="581608at2"/>
<keyword evidence="3" id="KW-0479">Metal-binding</keyword>
<comment type="caution">
    <text evidence="8">The sequence shown here is derived from an EMBL/GenBank/DDBJ whole genome shotgun (WGS) entry which is preliminary data.</text>
</comment>
<dbReference type="InterPro" id="IPR042098">
    <property type="entry name" value="TauD-like_sf"/>
</dbReference>
<dbReference type="Pfam" id="PF02668">
    <property type="entry name" value="TauD"/>
    <property type="match status" value="1"/>
</dbReference>
<dbReference type="STRING" id="1041522.GCA_002105755_05259"/>
<evidence type="ECO:0000256" key="5">
    <source>
        <dbReference type="ARBA" id="ARBA00023002"/>
    </source>
</evidence>
<dbReference type="PANTHER" id="PTHR43779:SF3">
    <property type="entry name" value="(3R)-3-[(CARBOXYMETHYL)AMINO]FATTY ACID OXYGENASE_DECARBOXYLASE"/>
    <property type="match status" value="1"/>
</dbReference>
<dbReference type="SUPFAM" id="SSF51197">
    <property type="entry name" value="Clavaminate synthase-like"/>
    <property type="match status" value="1"/>
</dbReference>
<dbReference type="EMBL" id="AFVW02000004">
    <property type="protein sequence ID" value="EJO88098.1"/>
    <property type="molecule type" value="Genomic_DNA"/>
</dbReference>
<name>J4TG39_9MYCO</name>
<keyword evidence="6" id="KW-0408">Iron</keyword>
<dbReference type="InterPro" id="IPR003819">
    <property type="entry name" value="TauD/TfdA-like"/>
</dbReference>
<comment type="cofactor">
    <cofactor evidence="1">
        <name>Fe(2+)</name>
        <dbReference type="ChEBI" id="CHEBI:29033"/>
    </cofactor>
</comment>
<keyword evidence="5" id="KW-0560">Oxidoreductase</keyword>
<dbReference type="InterPro" id="IPR051178">
    <property type="entry name" value="TfdA_dioxygenase"/>
</dbReference>
<gene>
    <name evidence="8" type="ORF">MCOL_V214249</name>
</gene>
<sequence>MGLTSAQLEIVDLTPRIGSEIRTDLDTLLSGREAPTIRDVLERRGVVFFRGLDIGDEEQVTIAKTLGTLVANEGQGGINKISLDEKVNQRAKYLQGSMFWHFDGSLQPLPNLATLLRAVRLSETGGQTEFCNTYAAYDDLPDADKEAIAELRVVHSAERSQYYVTPEMSYDEVAFWQKSPTKACPIVWTHQSGRKSLLLGATSDYVIGLPVEEGRALLARLRDWATQPQYVYQHQWQPGDLLIWDNTGTMHRVLPYSVDSGRLMHRTILAGEEPLQ</sequence>
<dbReference type="eggNOG" id="COG2175">
    <property type="taxonomic scope" value="Bacteria"/>
</dbReference>
<keyword evidence="4 8" id="KW-0223">Dioxygenase</keyword>
<evidence type="ECO:0000256" key="3">
    <source>
        <dbReference type="ARBA" id="ARBA00022723"/>
    </source>
</evidence>
<evidence type="ECO:0000256" key="4">
    <source>
        <dbReference type="ARBA" id="ARBA00022964"/>
    </source>
</evidence>
<proteinExistence type="inferred from homology"/>
<dbReference type="Gene3D" id="3.60.130.10">
    <property type="entry name" value="Clavaminate synthase-like"/>
    <property type="match status" value="1"/>
</dbReference>
<dbReference type="AlphaFoldDB" id="J4TG39"/>
<evidence type="ECO:0000256" key="2">
    <source>
        <dbReference type="ARBA" id="ARBA00005896"/>
    </source>
</evidence>
<feature type="domain" description="TauD/TfdA-like" evidence="7">
    <location>
        <begin position="10"/>
        <end position="267"/>
    </location>
</feature>
<evidence type="ECO:0000256" key="6">
    <source>
        <dbReference type="ARBA" id="ARBA00023004"/>
    </source>
</evidence>
<protein>
    <submittedName>
        <fullName evidence="8">Putative taurine catabolism dioxygenase</fullName>
    </submittedName>
</protein>
<evidence type="ECO:0000313" key="9">
    <source>
        <dbReference type="Proteomes" id="UP000006455"/>
    </source>
</evidence>
<dbReference type="Proteomes" id="UP000006455">
    <property type="component" value="Unassembled WGS sequence"/>
</dbReference>
<evidence type="ECO:0000256" key="1">
    <source>
        <dbReference type="ARBA" id="ARBA00001954"/>
    </source>
</evidence>
<organism evidence="8 9">
    <name type="scientific">Mycobacterium colombiense CECT 3035</name>
    <dbReference type="NCBI Taxonomy" id="1041522"/>
    <lineage>
        <taxon>Bacteria</taxon>
        <taxon>Bacillati</taxon>
        <taxon>Actinomycetota</taxon>
        <taxon>Actinomycetes</taxon>
        <taxon>Mycobacteriales</taxon>
        <taxon>Mycobacteriaceae</taxon>
        <taxon>Mycobacterium</taxon>
        <taxon>Mycobacterium avium complex (MAC)</taxon>
    </lineage>
</organism>
<dbReference type="RefSeq" id="WP_007772803.1">
    <property type="nucleotide sequence ID" value="NZ_AFVW02000004.1"/>
</dbReference>
<evidence type="ECO:0000259" key="7">
    <source>
        <dbReference type="Pfam" id="PF02668"/>
    </source>
</evidence>
<dbReference type="GO" id="GO:0051213">
    <property type="term" value="F:dioxygenase activity"/>
    <property type="evidence" value="ECO:0007669"/>
    <property type="project" value="UniProtKB-KW"/>
</dbReference>
<accession>J4TG39</accession>
<dbReference type="GeneID" id="31528217"/>
<dbReference type="GO" id="GO:0046872">
    <property type="term" value="F:metal ion binding"/>
    <property type="evidence" value="ECO:0007669"/>
    <property type="project" value="UniProtKB-KW"/>
</dbReference>
<comment type="similarity">
    <text evidence="2">Belongs to the TfdA dioxygenase family.</text>
</comment>
<evidence type="ECO:0000313" key="8">
    <source>
        <dbReference type="EMBL" id="EJO88098.1"/>
    </source>
</evidence>